<dbReference type="NCBIfam" id="TIGR03930">
    <property type="entry name" value="WXG100_ESAT6"/>
    <property type="match status" value="1"/>
</dbReference>
<gene>
    <name evidence="1" type="ORF">GII30_17560</name>
</gene>
<dbReference type="InterPro" id="IPR036689">
    <property type="entry name" value="ESAT-6-like_sf"/>
</dbReference>
<accession>A0A857L092</accession>
<reference evidence="1" key="1">
    <citation type="journal article" date="2021" name="Nat. Microbiol.">
        <title>Cocultivation of an ultrasmall environmental parasitic bacterium with lytic ability against bacteria associated with wastewater foams.</title>
        <authorList>
            <person name="Batinovic S."/>
            <person name="Rose J.J.A."/>
            <person name="Ratcliffe J."/>
            <person name="Seviour R.J."/>
            <person name="Petrovski S."/>
        </authorList>
    </citation>
    <scope>NUCLEOTIDE SEQUENCE</scope>
    <source>
        <strain evidence="1">CON44</strain>
    </source>
</reference>
<dbReference type="SUPFAM" id="SSF140453">
    <property type="entry name" value="EsxAB dimer-like"/>
    <property type="match status" value="1"/>
</dbReference>
<evidence type="ECO:0000313" key="1">
    <source>
        <dbReference type="EMBL" id="QHN40711.1"/>
    </source>
</evidence>
<dbReference type="Gene3D" id="1.10.287.1060">
    <property type="entry name" value="ESAT-6-like"/>
    <property type="match status" value="1"/>
</dbReference>
<dbReference type="RefSeq" id="WP_005187761.1">
    <property type="nucleotide sequence ID" value="NZ_CP045804.1"/>
</dbReference>
<dbReference type="InterPro" id="IPR010310">
    <property type="entry name" value="T7SS_ESAT-6-like"/>
</dbReference>
<protein>
    <submittedName>
        <fullName evidence="1">WXG100 family type VII secretion target</fullName>
    </submittedName>
</protein>
<dbReference type="EMBL" id="CP045810">
    <property type="protein sequence ID" value="QHN40711.1"/>
    <property type="molecule type" value="Genomic_DNA"/>
</dbReference>
<proteinExistence type="predicted"/>
<name>A0A857L092_9ACTN</name>
<sequence length="111" mass="11449">MQFGSSNGVSIDLAASQSSANSIGTIVSEMKGILNQIQTSAGTGQASWSGQAATAFGNTHNNWQDLATRLNTALNEMEANLTTSFKGYDSQDSEVASVVTQSVGGTSTLNL</sequence>
<dbReference type="Pfam" id="PF06013">
    <property type="entry name" value="WXG100"/>
    <property type="match status" value="1"/>
</dbReference>
<organism evidence="1">
    <name type="scientific">Gordonia amarae</name>
    <dbReference type="NCBI Taxonomy" id="36821"/>
    <lineage>
        <taxon>Bacteria</taxon>
        <taxon>Bacillati</taxon>
        <taxon>Actinomycetota</taxon>
        <taxon>Actinomycetes</taxon>
        <taxon>Mycobacteriales</taxon>
        <taxon>Gordoniaceae</taxon>
        <taxon>Gordonia</taxon>
    </lineage>
</organism>
<dbReference type="AlphaFoldDB" id="A0A857L092"/>